<feature type="transmembrane region" description="Helical" evidence="8">
    <location>
        <begin position="256"/>
        <end position="282"/>
    </location>
</feature>
<feature type="transmembrane region" description="Helical" evidence="8">
    <location>
        <begin position="145"/>
        <end position="167"/>
    </location>
</feature>
<feature type="non-terminal residue" evidence="10">
    <location>
        <position position="331"/>
    </location>
</feature>
<dbReference type="InterPro" id="IPR050125">
    <property type="entry name" value="GPCR_opsins"/>
</dbReference>
<dbReference type="PROSITE" id="PS50262">
    <property type="entry name" value="G_PROTEIN_RECEP_F1_2"/>
    <property type="match status" value="1"/>
</dbReference>
<evidence type="ECO:0000256" key="6">
    <source>
        <dbReference type="ARBA" id="ARBA00023170"/>
    </source>
</evidence>
<keyword evidence="7" id="KW-0807">Transducer</keyword>
<dbReference type="PANTHER" id="PTHR24240">
    <property type="entry name" value="OPSIN"/>
    <property type="match status" value="1"/>
</dbReference>
<evidence type="ECO:0000256" key="1">
    <source>
        <dbReference type="ARBA" id="ARBA00004141"/>
    </source>
</evidence>
<feature type="transmembrane region" description="Helical" evidence="8">
    <location>
        <begin position="25"/>
        <end position="50"/>
    </location>
</feature>
<evidence type="ECO:0000259" key="9">
    <source>
        <dbReference type="PROSITE" id="PS50262"/>
    </source>
</evidence>
<dbReference type="Proteomes" id="UP000654395">
    <property type="component" value="Unassembled WGS sequence"/>
</dbReference>
<dbReference type="EMBL" id="WBNH01011383">
    <property type="protein sequence ID" value="NXX85654.1"/>
    <property type="molecule type" value="Genomic_DNA"/>
</dbReference>
<dbReference type="InterPro" id="IPR000276">
    <property type="entry name" value="GPCR_Rhodpsn"/>
</dbReference>
<gene>
    <name evidence="10" type="primary">Gpr88</name>
    <name evidence="10" type="ORF">UROIND_R14690</name>
</gene>
<evidence type="ECO:0000313" key="11">
    <source>
        <dbReference type="Proteomes" id="UP000654395"/>
    </source>
</evidence>
<name>A0A852L9P3_UROIN</name>
<dbReference type="Gene3D" id="1.20.1070.10">
    <property type="entry name" value="Rhodopsin 7-helix transmembrane proteins"/>
    <property type="match status" value="1"/>
</dbReference>
<dbReference type="GO" id="GO:0004930">
    <property type="term" value="F:G protein-coupled receptor activity"/>
    <property type="evidence" value="ECO:0007669"/>
    <property type="project" value="UniProtKB-KW"/>
</dbReference>
<organism evidence="10 11">
    <name type="scientific">Urocolius indicus</name>
    <name type="common">Red-faced mousebird</name>
    <name type="synonym">Colius indicus</name>
    <dbReference type="NCBI Taxonomy" id="458196"/>
    <lineage>
        <taxon>Eukaryota</taxon>
        <taxon>Metazoa</taxon>
        <taxon>Chordata</taxon>
        <taxon>Craniata</taxon>
        <taxon>Vertebrata</taxon>
        <taxon>Euteleostomi</taxon>
        <taxon>Archelosauria</taxon>
        <taxon>Archosauria</taxon>
        <taxon>Dinosauria</taxon>
        <taxon>Saurischia</taxon>
        <taxon>Theropoda</taxon>
        <taxon>Coelurosauria</taxon>
        <taxon>Aves</taxon>
        <taxon>Neognathae</taxon>
        <taxon>Neoaves</taxon>
        <taxon>Telluraves</taxon>
        <taxon>Coraciimorphae</taxon>
        <taxon>Coliiformes</taxon>
        <taxon>Coliidae</taxon>
        <taxon>Urocolius</taxon>
    </lineage>
</organism>
<keyword evidence="11" id="KW-1185">Reference proteome</keyword>
<dbReference type="SUPFAM" id="SSF81321">
    <property type="entry name" value="Family A G protein-coupled receptor-like"/>
    <property type="match status" value="1"/>
</dbReference>
<evidence type="ECO:0000256" key="7">
    <source>
        <dbReference type="ARBA" id="ARBA00023224"/>
    </source>
</evidence>
<evidence type="ECO:0000256" key="3">
    <source>
        <dbReference type="ARBA" id="ARBA00022989"/>
    </source>
</evidence>
<dbReference type="CDD" id="cd15211">
    <property type="entry name" value="7tmA_GPR88-like"/>
    <property type="match status" value="1"/>
</dbReference>
<comment type="caution">
    <text evidence="10">The sequence shown here is derived from an EMBL/GenBank/DDBJ whole genome shotgun (WGS) entry which is preliminary data.</text>
</comment>
<protein>
    <submittedName>
        <fullName evidence="10">GPR88 protein</fullName>
    </submittedName>
</protein>
<evidence type="ECO:0000256" key="2">
    <source>
        <dbReference type="ARBA" id="ARBA00022692"/>
    </source>
</evidence>
<accession>A0A852L9P3</accession>
<dbReference type="AlphaFoldDB" id="A0A852L9P3"/>
<feature type="transmembrane region" description="Helical" evidence="8">
    <location>
        <begin position="288"/>
        <end position="310"/>
    </location>
</feature>
<evidence type="ECO:0000256" key="5">
    <source>
        <dbReference type="ARBA" id="ARBA00023136"/>
    </source>
</evidence>
<dbReference type="OrthoDB" id="10039923at2759"/>
<feature type="transmembrane region" description="Helical" evidence="8">
    <location>
        <begin position="100"/>
        <end position="124"/>
    </location>
</feature>
<dbReference type="PRINTS" id="PR00237">
    <property type="entry name" value="GPCRRHODOPSN"/>
</dbReference>
<feature type="non-terminal residue" evidence="10">
    <location>
        <position position="1"/>
    </location>
</feature>
<feature type="transmembrane region" description="Helical" evidence="8">
    <location>
        <begin position="62"/>
        <end position="80"/>
    </location>
</feature>
<dbReference type="GO" id="GO:0016020">
    <property type="term" value="C:membrane"/>
    <property type="evidence" value="ECO:0007669"/>
    <property type="project" value="UniProtKB-SubCell"/>
</dbReference>
<comment type="subcellular location">
    <subcellularLocation>
        <location evidence="1">Membrane</location>
        <topology evidence="1">Multi-pass membrane protein</topology>
    </subcellularLocation>
</comment>
<proteinExistence type="predicted"/>
<keyword evidence="3 8" id="KW-1133">Transmembrane helix</keyword>
<reference evidence="10" key="1">
    <citation type="submission" date="2020-02" db="EMBL/GenBank/DDBJ databases">
        <title>Bird 10,000 Genomes (B10K) Project - Family phase.</title>
        <authorList>
            <person name="Zhang G."/>
        </authorList>
    </citation>
    <scope>NUCLEOTIDE SEQUENCE</scope>
    <source>
        <strain evidence="10">B10K-DU-030-59</strain>
    </source>
</reference>
<evidence type="ECO:0000313" key="10">
    <source>
        <dbReference type="EMBL" id="NXX85654.1"/>
    </source>
</evidence>
<keyword evidence="4" id="KW-0297">G-protein coupled receptor</keyword>
<feature type="transmembrane region" description="Helical" evidence="8">
    <location>
        <begin position="187"/>
        <end position="209"/>
    </location>
</feature>
<dbReference type="Pfam" id="PF00001">
    <property type="entry name" value="7tm_1"/>
    <property type="match status" value="1"/>
</dbReference>
<evidence type="ECO:0000256" key="4">
    <source>
        <dbReference type="ARBA" id="ARBA00023040"/>
    </source>
</evidence>
<sequence>MPNASSWSASSPLLLLWEDSSGTRIFLSLLYAVLAISGTLSNVMVIYLVFSFKKLQTTSNAFIVNGCAADLSVCALWMPQEAVLGLLPPNSSSLRSAEYRLLRGGLLGLGLTVSLASHLLVAFNRYVLITKLPSVYQALYQRRRTGCMIALPWAVALLLLPLLPGLWTPGSARQRSPRQPDGGTGYTAPLLASAVLCQTALLLHCYLGIVRRVRGSAKRVSVLNFHLLHQLPFPAAPPPPPPPPQPRRAQRRLSSVSVLLLCCVFLLGTQPLVWVSILGFFLRPAPPALQAASWLLLCALSALNPLLYTWRSEEFRRAARSVLPRADGTAA</sequence>
<dbReference type="InterPro" id="IPR017452">
    <property type="entry name" value="GPCR_Rhodpsn_7TM"/>
</dbReference>
<keyword evidence="5 8" id="KW-0472">Membrane</keyword>
<feature type="domain" description="G-protein coupled receptors family 1 profile" evidence="9">
    <location>
        <begin position="41"/>
        <end position="308"/>
    </location>
</feature>
<evidence type="ECO:0000256" key="8">
    <source>
        <dbReference type="SAM" id="Phobius"/>
    </source>
</evidence>
<keyword evidence="2 8" id="KW-0812">Transmembrane</keyword>
<keyword evidence="6" id="KW-0675">Receptor</keyword>